<comment type="caution">
    <text evidence="2">The sequence shown here is derived from an EMBL/GenBank/DDBJ whole genome shotgun (WGS) entry which is preliminary data.</text>
</comment>
<evidence type="ECO:0000256" key="1">
    <source>
        <dbReference type="SAM" id="MobiDB-lite"/>
    </source>
</evidence>
<feature type="region of interest" description="Disordered" evidence="1">
    <location>
        <begin position="1"/>
        <end position="44"/>
    </location>
</feature>
<name>A0A5B7IKK9_PORTR</name>
<reference evidence="2 3" key="1">
    <citation type="submission" date="2019-05" db="EMBL/GenBank/DDBJ databases">
        <title>Another draft genome of Portunus trituberculatus and its Hox gene families provides insights of decapod evolution.</title>
        <authorList>
            <person name="Jeong J.-H."/>
            <person name="Song I."/>
            <person name="Kim S."/>
            <person name="Choi T."/>
            <person name="Kim D."/>
            <person name="Ryu S."/>
            <person name="Kim W."/>
        </authorList>
    </citation>
    <scope>NUCLEOTIDE SEQUENCE [LARGE SCALE GENOMIC DNA]</scope>
    <source>
        <tissue evidence="2">Muscle</tissue>
    </source>
</reference>
<feature type="compositionally biased region" description="Low complexity" evidence="1">
    <location>
        <begin position="1"/>
        <end position="20"/>
    </location>
</feature>
<sequence length="44" mass="4806">MPVVTTSTSPITCPPTTRRPNQAAPHHSDSTRPRRAPRRSTDAP</sequence>
<proteinExistence type="predicted"/>
<protein>
    <submittedName>
        <fullName evidence="2">Uncharacterized protein</fullName>
    </submittedName>
</protein>
<accession>A0A5B7IKK9</accession>
<evidence type="ECO:0000313" key="2">
    <source>
        <dbReference type="EMBL" id="MPC85991.1"/>
    </source>
</evidence>
<keyword evidence="3" id="KW-1185">Reference proteome</keyword>
<dbReference type="EMBL" id="VSRR010070214">
    <property type="protein sequence ID" value="MPC85991.1"/>
    <property type="molecule type" value="Genomic_DNA"/>
</dbReference>
<organism evidence="2 3">
    <name type="scientific">Portunus trituberculatus</name>
    <name type="common">Swimming crab</name>
    <name type="synonym">Neptunus trituberculatus</name>
    <dbReference type="NCBI Taxonomy" id="210409"/>
    <lineage>
        <taxon>Eukaryota</taxon>
        <taxon>Metazoa</taxon>
        <taxon>Ecdysozoa</taxon>
        <taxon>Arthropoda</taxon>
        <taxon>Crustacea</taxon>
        <taxon>Multicrustacea</taxon>
        <taxon>Malacostraca</taxon>
        <taxon>Eumalacostraca</taxon>
        <taxon>Eucarida</taxon>
        <taxon>Decapoda</taxon>
        <taxon>Pleocyemata</taxon>
        <taxon>Brachyura</taxon>
        <taxon>Eubrachyura</taxon>
        <taxon>Portunoidea</taxon>
        <taxon>Portunidae</taxon>
        <taxon>Portuninae</taxon>
        <taxon>Portunus</taxon>
    </lineage>
</organism>
<gene>
    <name evidence="2" type="ORF">E2C01_080800</name>
</gene>
<dbReference type="Proteomes" id="UP000324222">
    <property type="component" value="Unassembled WGS sequence"/>
</dbReference>
<evidence type="ECO:0000313" key="3">
    <source>
        <dbReference type="Proteomes" id="UP000324222"/>
    </source>
</evidence>
<dbReference type="AlphaFoldDB" id="A0A5B7IKK9"/>